<evidence type="ECO:0000256" key="2">
    <source>
        <dbReference type="ARBA" id="ARBA00006751"/>
    </source>
</evidence>
<dbReference type="RefSeq" id="WP_014857121.1">
    <property type="nucleotide sequence ID" value="NC_018178.1"/>
</dbReference>
<proteinExistence type="inferred from homology"/>
<dbReference type="AlphaFoldDB" id="I7A730"/>
<feature type="binding site" evidence="6">
    <location>
        <position position="114"/>
    </location>
    <ligand>
        <name>phosphate</name>
        <dbReference type="ChEBI" id="CHEBI:43474"/>
    </ligand>
</feature>
<dbReference type="CDD" id="cd09009">
    <property type="entry name" value="PNP-EcPNPII_like"/>
    <property type="match status" value="1"/>
</dbReference>
<dbReference type="PIRSF" id="PIRSF000477">
    <property type="entry name" value="PurNPase"/>
    <property type="match status" value="1"/>
</dbReference>
<dbReference type="Gene3D" id="3.40.50.1580">
    <property type="entry name" value="Nucleoside phosphorylase domain"/>
    <property type="match status" value="1"/>
</dbReference>
<gene>
    <name evidence="8" type="ordered locus">MROS_2461</name>
</gene>
<evidence type="ECO:0000313" key="8">
    <source>
        <dbReference type="EMBL" id="AFN75691.1"/>
    </source>
</evidence>
<evidence type="ECO:0000313" key="9">
    <source>
        <dbReference type="Proteomes" id="UP000009011"/>
    </source>
</evidence>
<dbReference type="GO" id="GO:0009116">
    <property type="term" value="P:nucleoside metabolic process"/>
    <property type="evidence" value="ECO:0007669"/>
    <property type="project" value="InterPro"/>
</dbReference>
<dbReference type="UniPathway" id="UPA00606"/>
<dbReference type="InterPro" id="IPR000845">
    <property type="entry name" value="Nucleoside_phosphorylase_d"/>
</dbReference>
<name>I7A730_MELRP</name>
<evidence type="ECO:0000256" key="4">
    <source>
        <dbReference type="ARBA" id="ARBA00022679"/>
    </source>
</evidence>
<evidence type="ECO:0000256" key="3">
    <source>
        <dbReference type="ARBA" id="ARBA00022676"/>
    </source>
</evidence>
<dbReference type="PANTHER" id="PTHR11904:SF9">
    <property type="entry name" value="PURINE NUCLEOSIDE PHOSPHORYLASE-RELATED"/>
    <property type="match status" value="1"/>
</dbReference>
<dbReference type="NCBIfam" id="NF006054">
    <property type="entry name" value="PRK08202.1"/>
    <property type="match status" value="1"/>
</dbReference>
<dbReference type="eggNOG" id="COG0005">
    <property type="taxonomic scope" value="Bacteria"/>
</dbReference>
<dbReference type="Proteomes" id="UP000009011">
    <property type="component" value="Chromosome"/>
</dbReference>
<dbReference type="NCBIfam" id="TIGR01697">
    <property type="entry name" value="PNPH-PUNA-XAPA"/>
    <property type="match status" value="1"/>
</dbReference>
<sequence>MINLKDKYKNIIENIGGIIPFKPEICIVLGSGLGGFADNFVNKFTIPTNEIPGYPKSTVEGHKGYLHFVEYNNKKILLVQGRLHFYEGYRLSDCLLPVHIASQMGVEKIILTNAAGGVNKYFIPGDLMLTSSFISFNIKKEMAEVMGAGNIESRNRSFPSEYLNDVIKRAASEEMIPLKEGVYWFNKGPSYETPAEIEMAARMNCDAVGMSTVHEAYYAHLMGMETSSISCITNMAAGISQNKLSHQEVIDTAELVKDKFERLVKKSIELM</sequence>
<comment type="pathway">
    <text evidence="1 5">Purine metabolism; purine nucleoside salvage.</text>
</comment>
<dbReference type="PATRIC" id="fig|1191523.3.peg.2592"/>
<dbReference type="EMBL" id="CP003557">
    <property type="protein sequence ID" value="AFN75691.1"/>
    <property type="molecule type" value="Genomic_DNA"/>
</dbReference>
<feature type="binding site" evidence="6">
    <location>
        <position position="192"/>
    </location>
    <ligand>
        <name>a purine D-ribonucleoside</name>
        <dbReference type="ChEBI" id="CHEBI:142355"/>
    </ligand>
</feature>
<protein>
    <recommendedName>
        <fullName evidence="5">Purine nucleoside phosphorylase</fullName>
        <ecNumber evidence="5">2.4.2.1</ecNumber>
    </recommendedName>
    <alternativeName>
        <fullName evidence="5">Inosine-guanosine phosphorylase</fullName>
    </alternativeName>
</protein>
<feature type="binding site" evidence="6">
    <location>
        <begin position="82"/>
        <end position="84"/>
    </location>
    <ligand>
        <name>phosphate</name>
        <dbReference type="ChEBI" id="CHEBI:43474"/>
    </ligand>
</feature>
<dbReference type="STRING" id="1191523.MROS_2461"/>
<accession>I7A730</accession>
<dbReference type="HOGENOM" id="CLU_054456_1_0_10"/>
<comment type="similarity">
    <text evidence="2 5">Belongs to the PNP/MTAP phosphorylase family.</text>
</comment>
<organism evidence="8 9">
    <name type="scientific">Melioribacter roseus (strain DSM 23840 / JCM 17771 / VKM B-2668 / P3M-2)</name>
    <dbReference type="NCBI Taxonomy" id="1191523"/>
    <lineage>
        <taxon>Bacteria</taxon>
        <taxon>Pseudomonadati</taxon>
        <taxon>Ignavibacteriota</taxon>
        <taxon>Ignavibacteria</taxon>
        <taxon>Ignavibacteriales</taxon>
        <taxon>Melioribacteraceae</taxon>
        <taxon>Melioribacter</taxon>
    </lineage>
</organism>
<feature type="binding site" evidence="6">
    <location>
        <position position="211"/>
    </location>
    <ligand>
        <name>phosphate</name>
        <dbReference type="ChEBI" id="CHEBI:43474"/>
    </ligand>
</feature>
<evidence type="ECO:0000256" key="5">
    <source>
        <dbReference type="PIRNR" id="PIRNR000477"/>
    </source>
</evidence>
<dbReference type="PANTHER" id="PTHR11904">
    <property type="entry name" value="METHYLTHIOADENOSINE/PURINE NUCLEOSIDE PHOSPHORYLASE"/>
    <property type="match status" value="1"/>
</dbReference>
<dbReference type="SUPFAM" id="SSF53167">
    <property type="entry name" value="Purine and uridine phosphorylases"/>
    <property type="match status" value="1"/>
</dbReference>
<keyword evidence="3 5" id="KW-0328">Glycosyltransferase</keyword>
<dbReference type="InterPro" id="IPR035994">
    <property type="entry name" value="Nucleoside_phosphorylase_sf"/>
</dbReference>
<evidence type="ECO:0000259" key="7">
    <source>
        <dbReference type="Pfam" id="PF01048"/>
    </source>
</evidence>
<dbReference type="GO" id="GO:0005737">
    <property type="term" value="C:cytoplasm"/>
    <property type="evidence" value="ECO:0007669"/>
    <property type="project" value="TreeGrafter"/>
</dbReference>
<evidence type="ECO:0000256" key="1">
    <source>
        <dbReference type="ARBA" id="ARBA00005058"/>
    </source>
</evidence>
<feature type="binding site" evidence="6">
    <location>
        <position position="234"/>
    </location>
    <ligand>
        <name>a purine D-ribonucleoside</name>
        <dbReference type="ChEBI" id="CHEBI:142355"/>
    </ligand>
</feature>
<reference evidence="8 9" key="1">
    <citation type="journal article" date="2013" name="PLoS ONE">
        <title>Genomic analysis of Melioribacter roseus, facultatively anaerobic organotrophic bacterium representing a novel deep lineage within Bacteriodetes/Chlorobi group.</title>
        <authorList>
            <person name="Kadnikov V.V."/>
            <person name="Mardanov A.V."/>
            <person name="Podosokorskaya O.A."/>
            <person name="Gavrilov S.N."/>
            <person name="Kublanov I.V."/>
            <person name="Beletsky A.V."/>
            <person name="Bonch-Osmolovskaya E.A."/>
            <person name="Ravin N.V."/>
        </authorList>
    </citation>
    <scope>NUCLEOTIDE SEQUENCE [LARGE SCALE GENOMIC DNA]</scope>
    <source>
        <strain evidence="9">JCM 17771 / P3M-2</strain>
    </source>
</reference>
<comment type="function">
    <text evidence="5">The purine nucleoside phosphorylases catalyze the phosphorolytic breakdown of the N-glycosidic bond in the beta-(deoxy)ribonucleoside molecules, with the formation of the corresponding free purine bases and pentose-1-phosphate.</text>
</comment>
<dbReference type="InterPro" id="IPR011268">
    <property type="entry name" value="Purine_phosphorylase"/>
</dbReference>
<dbReference type="Pfam" id="PF01048">
    <property type="entry name" value="PNP_UDP_1"/>
    <property type="match status" value="1"/>
</dbReference>
<evidence type="ECO:0000256" key="6">
    <source>
        <dbReference type="PIRSR" id="PIRSR000477-2"/>
    </source>
</evidence>
<dbReference type="EC" id="2.4.2.1" evidence="5"/>
<feature type="binding site" evidence="6">
    <location>
        <position position="62"/>
    </location>
    <ligand>
        <name>phosphate</name>
        <dbReference type="ChEBI" id="CHEBI:43474"/>
    </ligand>
</feature>
<keyword evidence="4 5" id="KW-0808">Transferase</keyword>
<dbReference type="GO" id="GO:0004731">
    <property type="term" value="F:purine-nucleoside phosphorylase activity"/>
    <property type="evidence" value="ECO:0007669"/>
    <property type="project" value="UniProtKB-EC"/>
</dbReference>
<feature type="domain" description="Nucleoside phosphorylase" evidence="7">
    <location>
        <begin position="25"/>
        <end position="268"/>
    </location>
</feature>
<dbReference type="KEGG" id="mro:MROS_2461"/>
<feature type="binding site" evidence="6">
    <location>
        <position position="31"/>
    </location>
    <ligand>
        <name>phosphate</name>
        <dbReference type="ChEBI" id="CHEBI:43474"/>
    </ligand>
</feature>
<keyword evidence="9" id="KW-1185">Reference proteome</keyword>